<dbReference type="InterPro" id="IPR036865">
    <property type="entry name" value="CRAL-TRIO_dom_sf"/>
</dbReference>
<dbReference type="SUPFAM" id="SSF52087">
    <property type="entry name" value="CRAL/TRIO domain"/>
    <property type="match status" value="1"/>
</dbReference>
<dbReference type="SUPFAM" id="SSF53098">
    <property type="entry name" value="Ribonuclease H-like"/>
    <property type="match status" value="1"/>
</dbReference>
<feature type="region of interest" description="Disordered" evidence="5">
    <location>
        <begin position="2098"/>
        <end position="2129"/>
    </location>
</feature>
<dbReference type="InterPro" id="IPR036397">
    <property type="entry name" value="RNaseH_sf"/>
</dbReference>
<dbReference type="Pfam" id="PF06839">
    <property type="entry name" value="Zn_ribbon_GRF"/>
    <property type="match status" value="1"/>
</dbReference>
<dbReference type="Gene3D" id="3.40.525.10">
    <property type="entry name" value="CRAL-TRIO lipid binding domain"/>
    <property type="match status" value="1"/>
</dbReference>
<comment type="caution">
    <text evidence="9">The sequence shown here is derived from an EMBL/GenBank/DDBJ whole genome shotgun (WGS) entry which is preliminary data.</text>
</comment>
<dbReference type="GO" id="GO:0008270">
    <property type="term" value="F:zinc ion binding"/>
    <property type="evidence" value="ECO:0007669"/>
    <property type="project" value="UniProtKB-KW"/>
</dbReference>
<dbReference type="InterPro" id="IPR013103">
    <property type="entry name" value="RVT_2"/>
</dbReference>
<keyword evidence="11" id="KW-1185">Reference proteome</keyword>
<dbReference type="Gene3D" id="3.30.420.10">
    <property type="entry name" value="Ribonuclease H-like superfamily/Ribonuclease H"/>
    <property type="match status" value="1"/>
</dbReference>
<feature type="region of interest" description="Disordered" evidence="5">
    <location>
        <begin position="431"/>
        <end position="466"/>
    </location>
</feature>
<dbReference type="CDD" id="cd00170">
    <property type="entry name" value="SEC14"/>
    <property type="match status" value="1"/>
</dbReference>
<feature type="domain" description="CRAL-TRIO" evidence="6">
    <location>
        <begin position="2274"/>
        <end position="2451"/>
    </location>
</feature>
<evidence type="ECO:0000313" key="10">
    <source>
        <dbReference type="EMBL" id="CAL4767769.1"/>
    </source>
</evidence>
<dbReference type="GO" id="GO:0003676">
    <property type="term" value="F:nucleic acid binding"/>
    <property type="evidence" value="ECO:0007669"/>
    <property type="project" value="InterPro"/>
</dbReference>
<feature type="region of interest" description="Disordered" evidence="5">
    <location>
        <begin position="1257"/>
        <end position="1336"/>
    </location>
</feature>
<dbReference type="Pfam" id="PF00650">
    <property type="entry name" value="CRAL_TRIO"/>
    <property type="match status" value="1"/>
</dbReference>
<evidence type="ECO:0000313" key="11">
    <source>
        <dbReference type="Proteomes" id="UP001152797"/>
    </source>
</evidence>
<organism evidence="9">
    <name type="scientific">Cladocopium goreaui</name>
    <dbReference type="NCBI Taxonomy" id="2562237"/>
    <lineage>
        <taxon>Eukaryota</taxon>
        <taxon>Sar</taxon>
        <taxon>Alveolata</taxon>
        <taxon>Dinophyceae</taxon>
        <taxon>Suessiales</taxon>
        <taxon>Symbiodiniaceae</taxon>
        <taxon>Cladocopium</taxon>
    </lineage>
</organism>
<feature type="compositionally biased region" description="Polar residues" evidence="5">
    <location>
        <begin position="2106"/>
        <end position="2129"/>
    </location>
</feature>
<dbReference type="GO" id="GO:0005737">
    <property type="term" value="C:cytoplasm"/>
    <property type="evidence" value="ECO:0007669"/>
    <property type="project" value="TreeGrafter"/>
</dbReference>
<evidence type="ECO:0000256" key="1">
    <source>
        <dbReference type="ARBA" id="ARBA00022723"/>
    </source>
</evidence>
<sequence length="2471" mass="278767">MDTPEYFGEDTEEELLSSLSKLTYHLKRGKEETCRQFFTRWDDAVRKIGEHKVTLPDRYLGFLLINALGLSEQDTKALMAFSRGSILVNDVKEWCRKHEMKLQARDVGVERKGGSKTYQNYVTTTVEPEDEDELQAMEEIYRELHPDEGGEEGSELGTEDFEDALEEHEAKEILNTLVTSKKKTFMQSLKTKRAKSSMATSGYVKGGYYRMTLSEAKAKSKCSKCGQIGHWHRDPECPRNQGRPSTSNTKEVNFVETEKALKTDEAIFCGHLEPLLTESETTEKSAPVCPGTTQDTDVVENGPFVQSLDQSGFSNFCQGYKDRVSTVGDVHRVHMIPTTAMDARGATKRSRSATDVTTEPITAWQRLVLKVLFVVARMTEMMVRLAGLARPRPVQPFSAFPPVPGVYVTGSLPEIAEEEGEIGNWDQVSLPETENENSFQPKYYPTPRQAPGSPGSSVAGSQNSEMSAGGYVTEEDLEILGTPPVCQHGMPCKIFIARKEGANHGRLFWRCNQPRALQCLTGVTEPSNREQGYINEEHETGDTSYVSAELSKYPSGQRGDLTLSSSTSYSTGDERSQHPGEVCGLWQVAEKGEQGIGLREQQEQWIQEQIVRTSTDPDDKGDPGGIPRVPGVPQVAQFPEEAEGRGRERLSASEVIDGGSKETGSLNRRQRRTLKQARTALDAAERHWSELMRLIEAKVLLRFGIEIAVEVLKYGGSFLFEHPLTSRAWMDVLMQKLIQRPEVHMTVCDQCQYGLRAVSGQLHRKSTGFLSNNPTILEQLSQRCDGSHVHEPILGRDRGGSRSQQAQHYPPRLVEAILKGYKMSIGTPLTIMWADVEELRRESERVQHIYAEIFDREKNDVDKSQNAPIFENFHTPAEGGIREKNEDPEDEDTVEELHRHLPRERPFSMAALVRRAHEGLGHPGNERLARILKDAKASEEAINLAKNLTCSVCERHAATRPARRAAPPKQLHVNQIVGVDTIYLPDHGGKRRMALNIVDWASRFQMMIPLAGHTPGAARRAYLQWVRLFGPPEKLYTDLGREFKGAFEIGWRKGTDGPKKNQPGFWRGPGRVVLTSPPSTVWVNYRGFIVKAAPEQLRLASEEERFTLTGWINDLTGTRAEIEKFPRQGYVDLTKDPFPTDEEAIKDIDEKPEPKDGPRFRLHGKTALEGIQFRAHGEQNDEWILDEKLGQLHRVHRQPRDAYFQPSEDWLNCPVERSRIRSRRTTRGVYTCGGESFQDEDDWIIKFGNETPMMPWTGRTTFQLHPPEVQPDGRELPRPEHPHSGEDQRSGHCEDTLDSADEYTPSLAEDEPDMVPKGEVRPRDEDEMSGPSHKRHRTNLLDLYLTSVEKVMAAKLKKEVKFNELNPKDKEKFRKALEKEVKNNLKTQAYTILSPEESEEIRRNSPEKIVKSRFVMTEKNIDEDEIDKANEEGVLLREDGPNSTKAKARHVMKGFSEENSENLETTTPQCGRETVLSALQLICSRKWLPGYLDFTQAFHSGDDIQREIYAAQPHDCPLPGYSPRQLLKLLKTCYGLLDGPYAWYQHLKKVLLKLGYEISAADPCLFYLFDDRRELQGIISVATDDLLHGGGEQHWTNMKWINEHYKLGKFTSGNGRFVGKEIVCRPDGTFLVHQPLYTQKLQTIHLDAKRKKQKYAYCSDEEVSQLRGLLGGLSWLAKETRPDLSGRVALLQQSMPKPYIQDIVEANALAREAIKHASVGLTIHPIPLEHLRVGTVTDASWANVRLDKTAPSEDFWEEKTDRWIRHHVQPRRLLFHPASVPGGPNVYDLQDGRHTLADGEEYEDTWNHRQGIRTHKDEPWCGQSVFRKKLAKEPTKGINEKFLQHDKLASQGGYITFFYDARMETEEKAYPISIVSWKSFKIKRCTVNTLSAECQESYAGNLRLENWEQAIGQIPCIAVTDSKSLFDTMQKCCNTSAHIEDKRTAIDVTVLKRDFQQSRGSPRPLTVLMTSTVEGALEVCKVHDIQEFLVVYDTGSGNMACQSTSCMTKHSYDKLLSKAAKQVPNATSVPEEVRALSHLSCAMAQQVLELLARVPERAVELWNGSSGLWAGALVVLATLLVSLTCTLGTLRTPQAPTCRRGEEVTKSISSETVSTATGSTESPRSPGSSCEASVSCWPFKDLFAPCMGVSSDPSRLRSAANWNAEYKYGQPRSKLYSTTFAPINEDLRGVIQVAVPDPGKHEEVACKLRRLRQLAEGLPGSGWVQPQDLRVLLRFLIARQLNVERALEMLQKVLQWRQQHGVSNALPLWDKALHERFDRYFKCLAFTGTDLDGDPVIVERCGKVHVQSLAKCSEDFLRRHVIYSAECVLASLERSRQESCKDGTIRGFQFTVVIDLEEIDMSFADRRLLALSKAMGRIESENYPEVLKRVIVVRAPWFFPAVFQMFKPFMDPGTVAKISVPKAHETRDVLLRHVPATAIPKDLGGCLKDEVQLLPPGGVLPQDIIDRTYQK</sequence>
<dbReference type="InterPro" id="IPR001584">
    <property type="entry name" value="Integrase_cat-core"/>
</dbReference>
<keyword evidence="3" id="KW-0862">Zinc</keyword>
<name>A0A9P1BWG9_9DINO</name>
<feature type="compositionally biased region" description="Polar residues" evidence="5">
    <location>
        <begin position="431"/>
        <end position="440"/>
    </location>
</feature>
<feature type="compositionally biased region" description="Low complexity" evidence="5">
    <location>
        <begin position="450"/>
        <end position="461"/>
    </location>
</feature>
<dbReference type="SUPFAM" id="SSF46938">
    <property type="entry name" value="CRAL/TRIO N-terminal domain"/>
    <property type="match status" value="1"/>
</dbReference>
<feature type="region of interest" description="Disordered" evidence="5">
    <location>
        <begin position="553"/>
        <end position="579"/>
    </location>
</feature>
<reference evidence="9" key="1">
    <citation type="submission" date="2022-10" db="EMBL/GenBank/DDBJ databases">
        <authorList>
            <person name="Chen Y."/>
            <person name="Dougan E. K."/>
            <person name="Chan C."/>
            <person name="Rhodes N."/>
            <person name="Thang M."/>
        </authorList>
    </citation>
    <scope>NUCLEOTIDE SEQUENCE</scope>
</reference>
<dbReference type="GO" id="GO:0015074">
    <property type="term" value="P:DNA integration"/>
    <property type="evidence" value="ECO:0007669"/>
    <property type="project" value="InterPro"/>
</dbReference>
<dbReference type="PANTHER" id="PTHR23324:SF83">
    <property type="entry name" value="SEC14-LIKE PROTEIN 2"/>
    <property type="match status" value="1"/>
</dbReference>
<dbReference type="Proteomes" id="UP001152797">
    <property type="component" value="Unassembled WGS sequence"/>
</dbReference>
<evidence type="ECO:0000259" key="7">
    <source>
        <dbReference type="PROSITE" id="PS50994"/>
    </source>
</evidence>
<dbReference type="EMBL" id="CAMXCT010000558">
    <property type="protein sequence ID" value="CAI3980457.1"/>
    <property type="molecule type" value="Genomic_DNA"/>
</dbReference>
<feature type="compositionally biased region" description="Basic and acidic residues" evidence="5">
    <location>
        <begin position="1314"/>
        <end position="1324"/>
    </location>
</feature>
<feature type="compositionally biased region" description="Low complexity" evidence="5">
    <location>
        <begin position="561"/>
        <end position="571"/>
    </location>
</feature>
<feature type="domain" description="GRF-type" evidence="8">
    <location>
        <begin position="486"/>
        <end position="540"/>
    </location>
</feature>
<dbReference type="EMBL" id="CAMXCT020000558">
    <property type="protein sequence ID" value="CAL1133832.1"/>
    <property type="molecule type" value="Genomic_DNA"/>
</dbReference>
<evidence type="ECO:0000256" key="3">
    <source>
        <dbReference type="ARBA" id="ARBA00022833"/>
    </source>
</evidence>
<dbReference type="SMART" id="SM01100">
    <property type="entry name" value="CRAL_TRIO_N"/>
    <property type="match status" value="1"/>
</dbReference>
<dbReference type="InterPro" id="IPR051064">
    <property type="entry name" value="SEC14/CRAL-TRIO_domain"/>
</dbReference>
<accession>A0A9P1BWG9</accession>
<evidence type="ECO:0000256" key="4">
    <source>
        <dbReference type="PROSITE-ProRule" id="PRU01343"/>
    </source>
</evidence>
<evidence type="ECO:0000256" key="2">
    <source>
        <dbReference type="ARBA" id="ARBA00022771"/>
    </source>
</evidence>
<feature type="domain" description="Integrase catalytic" evidence="7">
    <location>
        <begin position="963"/>
        <end position="1048"/>
    </location>
</feature>
<dbReference type="InterPro" id="IPR010666">
    <property type="entry name" value="Znf_GRF"/>
</dbReference>
<dbReference type="InterPro" id="IPR036273">
    <property type="entry name" value="CRAL/TRIO_N_dom_sf"/>
</dbReference>
<dbReference type="InterPro" id="IPR012337">
    <property type="entry name" value="RNaseH-like_sf"/>
</dbReference>
<dbReference type="PROSITE" id="PS51999">
    <property type="entry name" value="ZF_GRF"/>
    <property type="match status" value="1"/>
</dbReference>
<gene>
    <name evidence="9" type="ORF">C1SCF055_LOCUS8325</name>
</gene>
<dbReference type="PROSITE" id="PS50994">
    <property type="entry name" value="INTEGRASE"/>
    <property type="match status" value="1"/>
</dbReference>
<dbReference type="PROSITE" id="PS50191">
    <property type="entry name" value="CRAL_TRIO"/>
    <property type="match status" value="1"/>
</dbReference>
<reference evidence="10 11" key="2">
    <citation type="submission" date="2024-05" db="EMBL/GenBank/DDBJ databases">
        <authorList>
            <person name="Chen Y."/>
            <person name="Shah S."/>
            <person name="Dougan E. K."/>
            <person name="Thang M."/>
            <person name="Chan C."/>
        </authorList>
    </citation>
    <scope>NUCLEOTIDE SEQUENCE [LARGE SCALE GENOMIC DNA]</scope>
</reference>
<dbReference type="InterPro" id="IPR001251">
    <property type="entry name" value="CRAL-TRIO_dom"/>
</dbReference>
<protein>
    <submittedName>
        <fullName evidence="10">Retrovirus-related Pol polyprotein from transposon TNT 1-94</fullName>
    </submittedName>
</protein>
<keyword evidence="1" id="KW-0479">Metal-binding</keyword>
<proteinExistence type="predicted"/>
<feature type="compositionally biased region" description="Basic and acidic residues" evidence="5">
    <location>
        <begin position="1271"/>
        <end position="1295"/>
    </location>
</feature>
<evidence type="ECO:0000256" key="5">
    <source>
        <dbReference type="SAM" id="MobiDB-lite"/>
    </source>
</evidence>
<evidence type="ECO:0000259" key="6">
    <source>
        <dbReference type="PROSITE" id="PS50191"/>
    </source>
</evidence>
<dbReference type="Pfam" id="PF07727">
    <property type="entry name" value="RVT_2"/>
    <property type="match status" value="1"/>
</dbReference>
<dbReference type="SMART" id="SM00516">
    <property type="entry name" value="SEC14"/>
    <property type="match status" value="1"/>
</dbReference>
<evidence type="ECO:0000313" key="9">
    <source>
        <dbReference type="EMBL" id="CAI3980457.1"/>
    </source>
</evidence>
<dbReference type="InterPro" id="IPR011074">
    <property type="entry name" value="CRAL/TRIO_N_dom"/>
</dbReference>
<dbReference type="EMBL" id="CAMXCT030000558">
    <property type="protein sequence ID" value="CAL4767769.1"/>
    <property type="molecule type" value="Genomic_DNA"/>
</dbReference>
<evidence type="ECO:0000259" key="8">
    <source>
        <dbReference type="PROSITE" id="PS51999"/>
    </source>
</evidence>
<dbReference type="PANTHER" id="PTHR23324">
    <property type="entry name" value="SEC14 RELATED PROTEIN"/>
    <property type="match status" value="1"/>
</dbReference>
<keyword evidence="2 4" id="KW-0863">Zinc-finger</keyword>